<name>A0A9N9JDZ2_9GLOM</name>
<keyword evidence="2" id="KW-1185">Reference proteome</keyword>
<feature type="non-terminal residue" evidence="1">
    <location>
        <position position="1"/>
    </location>
</feature>
<gene>
    <name evidence="1" type="ORF">ALEPTO_LOCUS14485</name>
</gene>
<accession>A0A9N9JDZ2</accession>
<dbReference type="AlphaFoldDB" id="A0A9N9JDZ2"/>
<protein>
    <submittedName>
        <fullName evidence="1">2584_t:CDS:1</fullName>
    </submittedName>
</protein>
<evidence type="ECO:0000313" key="1">
    <source>
        <dbReference type="EMBL" id="CAG8777572.1"/>
    </source>
</evidence>
<comment type="caution">
    <text evidence="1">The sequence shown here is derived from an EMBL/GenBank/DDBJ whole genome shotgun (WGS) entry which is preliminary data.</text>
</comment>
<feature type="non-terminal residue" evidence="1">
    <location>
        <position position="42"/>
    </location>
</feature>
<sequence length="42" mass="5020">SENGLKRHYSTIKKYNIPHKDLDTIPDTLLQEYKNILIQQIH</sequence>
<organism evidence="1 2">
    <name type="scientific">Ambispora leptoticha</name>
    <dbReference type="NCBI Taxonomy" id="144679"/>
    <lineage>
        <taxon>Eukaryota</taxon>
        <taxon>Fungi</taxon>
        <taxon>Fungi incertae sedis</taxon>
        <taxon>Mucoromycota</taxon>
        <taxon>Glomeromycotina</taxon>
        <taxon>Glomeromycetes</taxon>
        <taxon>Archaeosporales</taxon>
        <taxon>Ambisporaceae</taxon>
        <taxon>Ambispora</taxon>
    </lineage>
</organism>
<reference evidence="1" key="1">
    <citation type="submission" date="2021-06" db="EMBL/GenBank/DDBJ databases">
        <authorList>
            <person name="Kallberg Y."/>
            <person name="Tangrot J."/>
            <person name="Rosling A."/>
        </authorList>
    </citation>
    <scope>NUCLEOTIDE SEQUENCE</scope>
    <source>
        <strain evidence="1">FL130A</strain>
    </source>
</reference>
<evidence type="ECO:0000313" key="2">
    <source>
        <dbReference type="Proteomes" id="UP000789508"/>
    </source>
</evidence>
<dbReference type="OrthoDB" id="2427837at2759"/>
<proteinExistence type="predicted"/>
<dbReference type="Proteomes" id="UP000789508">
    <property type="component" value="Unassembled WGS sequence"/>
</dbReference>
<dbReference type="EMBL" id="CAJVPS010056684">
    <property type="protein sequence ID" value="CAG8777572.1"/>
    <property type="molecule type" value="Genomic_DNA"/>
</dbReference>